<accession>A0A5C6XK02</accession>
<gene>
    <name evidence="2" type="ORF">FRC96_05540</name>
</gene>
<feature type="compositionally biased region" description="Low complexity" evidence="1">
    <location>
        <begin position="79"/>
        <end position="90"/>
    </location>
</feature>
<comment type="caution">
    <text evidence="2">The sequence shown here is derived from an EMBL/GenBank/DDBJ whole genome shotgun (WGS) entry which is preliminary data.</text>
</comment>
<sequence length="104" mass="10863">MSDNATILREIECTGCAARFRVRGPAGQPLTAGVDCPLCGAPIALNRQGDQSFAKVSHASVFGHQAPLPTAEQARRRTTAAPATPRAAETGGDPELPKPRLGLF</sequence>
<evidence type="ECO:0000313" key="2">
    <source>
        <dbReference type="EMBL" id="TXD40707.1"/>
    </source>
</evidence>
<proteinExistence type="predicted"/>
<dbReference type="EMBL" id="VOSL01000024">
    <property type="protein sequence ID" value="TXD40707.1"/>
    <property type="molecule type" value="Genomic_DNA"/>
</dbReference>
<dbReference type="Proteomes" id="UP000321046">
    <property type="component" value="Unassembled WGS sequence"/>
</dbReference>
<feature type="non-terminal residue" evidence="2">
    <location>
        <position position="104"/>
    </location>
</feature>
<dbReference type="OrthoDB" id="5519012at2"/>
<evidence type="ECO:0000313" key="3">
    <source>
        <dbReference type="Proteomes" id="UP000321046"/>
    </source>
</evidence>
<protein>
    <submittedName>
        <fullName evidence="2">Uncharacterized protein</fullName>
    </submittedName>
</protein>
<name>A0A5C6XK02_9DELT</name>
<reference evidence="2 3" key="1">
    <citation type="submission" date="2019-08" db="EMBL/GenBank/DDBJ databases">
        <title>Bradymonadales sp. TMQ2.</title>
        <authorList>
            <person name="Liang Q."/>
        </authorList>
    </citation>
    <scope>NUCLEOTIDE SEQUENCE [LARGE SCALE GENOMIC DNA]</scope>
    <source>
        <strain evidence="2 3">TMQ2</strain>
    </source>
</reference>
<evidence type="ECO:0000256" key="1">
    <source>
        <dbReference type="SAM" id="MobiDB-lite"/>
    </source>
</evidence>
<organism evidence="2 3">
    <name type="scientific">Lujinxingia vulgaris</name>
    <dbReference type="NCBI Taxonomy" id="2600176"/>
    <lineage>
        <taxon>Bacteria</taxon>
        <taxon>Deltaproteobacteria</taxon>
        <taxon>Bradymonadales</taxon>
        <taxon>Lujinxingiaceae</taxon>
        <taxon>Lujinxingia</taxon>
    </lineage>
</organism>
<dbReference type="RefSeq" id="WP_146973513.1">
    <property type="nucleotide sequence ID" value="NZ_VOSL01000024.1"/>
</dbReference>
<dbReference type="AlphaFoldDB" id="A0A5C6XK02"/>
<feature type="region of interest" description="Disordered" evidence="1">
    <location>
        <begin position="64"/>
        <end position="104"/>
    </location>
</feature>